<accession>E2Q6M0</accession>
<dbReference type="PANTHER" id="PTHR30349">
    <property type="entry name" value="PHAGE INTEGRASE-RELATED"/>
    <property type="match status" value="1"/>
</dbReference>
<keyword evidence="1" id="KW-0233">DNA recombination</keyword>
<evidence type="ECO:0000313" key="4">
    <source>
        <dbReference type="EMBL" id="EFG09319.1"/>
    </source>
</evidence>
<dbReference type="eggNOG" id="COG0582">
    <property type="taxonomic scope" value="Bacteria"/>
</dbReference>
<organism evidence="4 5">
    <name type="scientific">Streptomyces clavuligerus</name>
    <dbReference type="NCBI Taxonomy" id="1901"/>
    <lineage>
        <taxon>Bacteria</taxon>
        <taxon>Bacillati</taxon>
        <taxon>Actinomycetota</taxon>
        <taxon>Actinomycetes</taxon>
        <taxon>Kitasatosporales</taxon>
        <taxon>Streptomycetaceae</taxon>
        <taxon>Streptomyces</taxon>
    </lineage>
</organism>
<dbReference type="SUPFAM" id="SSF56349">
    <property type="entry name" value="DNA breaking-rejoining enzymes"/>
    <property type="match status" value="1"/>
</dbReference>
<proteinExistence type="predicted"/>
<dbReference type="GO" id="GO:0006310">
    <property type="term" value="P:DNA recombination"/>
    <property type="evidence" value="ECO:0007669"/>
    <property type="project" value="UniProtKB-KW"/>
</dbReference>
<feature type="compositionally biased region" description="Basic and acidic residues" evidence="2">
    <location>
        <begin position="11"/>
        <end position="21"/>
    </location>
</feature>
<dbReference type="STRING" id="1901.BB341_07595"/>
<dbReference type="EMBL" id="CM000913">
    <property type="protein sequence ID" value="EFG09319.1"/>
    <property type="molecule type" value="Genomic_DNA"/>
</dbReference>
<dbReference type="AlphaFoldDB" id="E2Q6M0"/>
<keyword evidence="5" id="KW-1185">Reference proteome</keyword>
<dbReference type="GO" id="GO:0015074">
    <property type="term" value="P:DNA integration"/>
    <property type="evidence" value="ECO:0007669"/>
    <property type="project" value="InterPro"/>
</dbReference>
<protein>
    <submittedName>
        <fullName evidence="4">Integrase</fullName>
    </submittedName>
</protein>
<dbReference type="InterPro" id="IPR050090">
    <property type="entry name" value="Tyrosine_recombinase_XerCD"/>
</dbReference>
<evidence type="ECO:0000313" key="5">
    <source>
        <dbReference type="Proteomes" id="UP000002357"/>
    </source>
</evidence>
<feature type="region of interest" description="Disordered" evidence="2">
    <location>
        <begin position="340"/>
        <end position="362"/>
    </location>
</feature>
<dbReference type="Proteomes" id="UP000002357">
    <property type="component" value="Chromosome"/>
</dbReference>
<evidence type="ECO:0000256" key="2">
    <source>
        <dbReference type="SAM" id="MobiDB-lite"/>
    </source>
</evidence>
<dbReference type="InterPro" id="IPR013762">
    <property type="entry name" value="Integrase-like_cat_sf"/>
</dbReference>
<reference evidence="4 5" key="1">
    <citation type="journal article" date="2010" name="Genome Biol. Evol.">
        <title>The sequence of a 1.8-mb bacterial linear plasmid reveals a rich evolutionary reservoir of secondary metabolic pathways.</title>
        <authorList>
            <person name="Medema M.H."/>
            <person name="Trefzer A."/>
            <person name="Kovalchuk A."/>
            <person name="van den Berg M."/>
            <person name="Mueller U."/>
            <person name="Heijne W."/>
            <person name="Wu L."/>
            <person name="Alam M.T."/>
            <person name="Ronning C.M."/>
            <person name="Nierman W.C."/>
            <person name="Bovenberg R.A.L."/>
            <person name="Breitling R."/>
            <person name="Takano E."/>
        </authorList>
    </citation>
    <scope>NUCLEOTIDE SEQUENCE [LARGE SCALE GENOMIC DNA]</scope>
    <source>
        <strain evidence="5">ATCC 27064 / DSM 738 / JCM 4710 / NBRC 13307 / NCIMB 12785 / NRRL 3585 / VKM Ac-602</strain>
    </source>
</reference>
<dbReference type="GeneID" id="93729284"/>
<feature type="domain" description="Tyr recombinase" evidence="3">
    <location>
        <begin position="264"/>
        <end position="481"/>
    </location>
</feature>
<gene>
    <name evidence="4" type="ORF">SCLAV_4245</name>
</gene>
<evidence type="ECO:0000256" key="1">
    <source>
        <dbReference type="ARBA" id="ARBA00023172"/>
    </source>
</evidence>
<dbReference type="RefSeq" id="WP_003961847.1">
    <property type="nucleotide sequence ID" value="NZ_CM000913.1"/>
</dbReference>
<dbReference type="InterPro" id="IPR002104">
    <property type="entry name" value="Integrase_catalytic"/>
</dbReference>
<dbReference type="Gene3D" id="1.10.443.10">
    <property type="entry name" value="Intergrase catalytic core"/>
    <property type="match status" value="1"/>
</dbReference>
<dbReference type="OrthoDB" id="3773913at2"/>
<name>E2Q6M0_STRCL</name>
<dbReference type="PROSITE" id="PS51898">
    <property type="entry name" value="TYR_RECOMBINASE"/>
    <property type="match status" value="1"/>
</dbReference>
<dbReference type="GO" id="GO:0003677">
    <property type="term" value="F:DNA binding"/>
    <property type="evidence" value="ECO:0007669"/>
    <property type="project" value="InterPro"/>
</dbReference>
<dbReference type="PANTHER" id="PTHR30349:SF64">
    <property type="entry name" value="PROPHAGE INTEGRASE INTD-RELATED"/>
    <property type="match status" value="1"/>
</dbReference>
<feature type="region of interest" description="Disordered" evidence="2">
    <location>
        <begin position="1"/>
        <end position="21"/>
    </location>
</feature>
<feature type="compositionally biased region" description="Basic and acidic residues" evidence="2">
    <location>
        <begin position="343"/>
        <end position="362"/>
    </location>
</feature>
<dbReference type="InterPro" id="IPR011010">
    <property type="entry name" value="DNA_brk_join_enz"/>
</dbReference>
<sequence length="494" mass="55295">MTQSVKSAPQDARESGHPEDWQERVFSSDVRVWKISKVRSKSAPYQIRWVVAGDVKYASFATYTLADNRRSEILQAMRRGESFDIESGLPESEVRRAEAAEAAKAEEKPDPTWWAFAHEFMKRRWRTAAAKTREGLADSLASAALGMMGDGPDAPELLTVRLAVRWAVVPGHEGEEPPADLAEVCKWLAGNSHPLSSLKNSVVAEDVHYRLAYRLDGKLAAKETYKRRRRGFNAAMAYAIQMGYLDENPIDGLARYATAQTGSVDPRVLMNNVQAQEFLTAVSYIGSVHRNRGRRLVPFFGCIIYAALRPAEVVGLRESDCHLPEEGWGEMTVWETRPVSGKRWTDSGERHDRRGLKMRDPDTKRRVPIPPILVAMLRAHLEEFGTAADGRVFQNERGGLVGTSSYWRVWQEARPLAFPPYKVESPLARKPYDGRAKAITDWLRAGLPVAEVARRAGTSPEVIDRHYAGLIDESEEADNEKIEKAMGWGPADPA</sequence>
<evidence type="ECO:0000259" key="3">
    <source>
        <dbReference type="PROSITE" id="PS51898"/>
    </source>
</evidence>